<evidence type="ECO:0000256" key="5">
    <source>
        <dbReference type="ARBA" id="ARBA00022801"/>
    </source>
</evidence>
<dbReference type="InterPro" id="IPR050556">
    <property type="entry name" value="Type_II_TA_system_RNase"/>
</dbReference>
<dbReference type="RefSeq" id="WP_104521519.1">
    <property type="nucleotide sequence ID" value="NZ_NHRY01000245.1"/>
</dbReference>
<evidence type="ECO:0000256" key="8">
    <source>
        <dbReference type="HAMAP-Rule" id="MF_00265"/>
    </source>
</evidence>
<sequence>MVIDTSAILAWLKGEPERERIVAAIEANPVRRVSAVSLMEAHIVIRSRERPGMISKLHAFLEIIDAIIVPFDEGQAHVAAEAFRRYGKGQKHPAQLNMGYCAVYALARQVNEPLLFIGGDFARTDLVTC</sequence>
<keyword evidence="5 8" id="KW-0378">Hydrolase</keyword>
<feature type="binding site" evidence="8">
    <location>
        <position position="4"/>
    </location>
    <ligand>
        <name>Mg(2+)</name>
        <dbReference type="ChEBI" id="CHEBI:18420"/>
    </ligand>
</feature>
<evidence type="ECO:0000256" key="6">
    <source>
        <dbReference type="ARBA" id="ARBA00022842"/>
    </source>
</evidence>
<comment type="function">
    <text evidence="8">Toxic component of a toxin-antitoxin (TA) system. An RNase.</text>
</comment>
<dbReference type="Pfam" id="PF01850">
    <property type="entry name" value="PIN"/>
    <property type="match status" value="1"/>
</dbReference>
<dbReference type="EMBL" id="NHRY01000245">
    <property type="protein sequence ID" value="PPQ28343.1"/>
    <property type="molecule type" value="Genomic_DNA"/>
</dbReference>
<dbReference type="GO" id="GO:0000287">
    <property type="term" value="F:magnesium ion binding"/>
    <property type="evidence" value="ECO:0007669"/>
    <property type="project" value="UniProtKB-UniRule"/>
</dbReference>
<dbReference type="AlphaFoldDB" id="A0A2S6N137"/>
<keyword evidence="6 8" id="KW-0460">Magnesium</keyword>
<reference evidence="10 11" key="1">
    <citation type="journal article" date="2018" name="Arch. Microbiol.">
        <title>New insights into the metabolic potential of the phototrophic purple bacterium Rhodopila globiformis DSM 161(T) from its draft genome sequence and evidence for a vanadium-dependent nitrogenase.</title>
        <authorList>
            <person name="Imhoff J.F."/>
            <person name="Rahn T."/>
            <person name="Kunzel S."/>
            <person name="Neulinger S.C."/>
        </authorList>
    </citation>
    <scope>NUCLEOTIDE SEQUENCE [LARGE SCALE GENOMIC DNA]</scope>
    <source>
        <strain evidence="10 11">DSM 161</strain>
    </source>
</reference>
<organism evidence="10 11">
    <name type="scientific">Rhodopila globiformis</name>
    <name type="common">Rhodopseudomonas globiformis</name>
    <dbReference type="NCBI Taxonomy" id="1071"/>
    <lineage>
        <taxon>Bacteria</taxon>
        <taxon>Pseudomonadati</taxon>
        <taxon>Pseudomonadota</taxon>
        <taxon>Alphaproteobacteria</taxon>
        <taxon>Acetobacterales</taxon>
        <taxon>Acetobacteraceae</taxon>
        <taxon>Rhodopila</taxon>
    </lineage>
</organism>
<evidence type="ECO:0000256" key="2">
    <source>
        <dbReference type="ARBA" id="ARBA00022649"/>
    </source>
</evidence>
<protein>
    <recommendedName>
        <fullName evidence="8">Ribonuclease VapC</fullName>
        <shortName evidence="8">RNase VapC</shortName>
        <ecNumber evidence="8">3.1.-.-</ecNumber>
    </recommendedName>
    <alternativeName>
        <fullName evidence="8">Toxin VapC</fullName>
    </alternativeName>
</protein>
<evidence type="ECO:0000259" key="9">
    <source>
        <dbReference type="Pfam" id="PF01850"/>
    </source>
</evidence>
<evidence type="ECO:0000256" key="3">
    <source>
        <dbReference type="ARBA" id="ARBA00022722"/>
    </source>
</evidence>
<evidence type="ECO:0000313" key="11">
    <source>
        <dbReference type="Proteomes" id="UP000239724"/>
    </source>
</evidence>
<keyword evidence="4 8" id="KW-0479">Metal-binding</keyword>
<keyword evidence="3 8" id="KW-0540">Nuclease</keyword>
<evidence type="ECO:0000313" key="10">
    <source>
        <dbReference type="EMBL" id="PPQ28343.1"/>
    </source>
</evidence>
<keyword evidence="8" id="KW-0800">Toxin</keyword>
<evidence type="ECO:0000256" key="4">
    <source>
        <dbReference type="ARBA" id="ARBA00022723"/>
    </source>
</evidence>
<feature type="domain" description="PIN" evidence="9">
    <location>
        <begin position="1"/>
        <end position="125"/>
    </location>
</feature>
<dbReference type="Proteomes" id="UP000239724">
    <property type="component" value="Unassembled WGS sequence"/>
</dbReference>
<comment type="cofactor">
    <cofactor evidence="1 8">
        <name>Mg(2+)</name>
        <dbReference type="ChEBI" id="CHEBI:18420"/>
    </cofactor>
</comment>
<proteinExistence type="inferred from homology"/>
<dbReference type="InterPro" id="IPR002716">
    <property type="entry name" value="PIN_dom"/>
</dbReference>
<dbReference type="PANTHER" id="PTHR33653">
    <property type="entry name" value="RIBONUCLEASE VAPC2"/>
    <property type="match status" value="1"/>
</dbReference>
<dbReference type="InterPro" id="IPR022907">
    <property type="entry name" value="VapC_family"/>
</dbReference>
<dbReference type="GO" id="GO:0004540">
    <property type="term" value="F:RNA nuclease activity"/>
    <property type="evidence" value="ECO:0007669"/>
    <property type="project" value="InterPro"/>
</dbReference>
<evidence type="ECO:0000256" key="1">
    <source>
        <dbReference type="ARBA" id="ARBA00001946"/>
    </source>
</evidence>
<gene>
    <name evidence="8" type="primary">vapC</name>
    <name evidence="10" type="ORF">CCS01_24895</name>
</gene>
<accession>A0A2S6N137</accession>
<dbReference type="SUPFAM" id="SSF88723">
    <property type="entry name" value="PIN domain-like"/>
    <property type="match status" value="1"/>
</dbReference>
<comment type="caution">
    <text evidence="10">The sequence shown here is derived from an EMBL/GenBank/DDBJ whole genome shotgun (WGS) entry which is preliminary data.</text>
</comment>
<dbReference type="HAMAP" id="MF_00265">
    <property type="entry name" value="VapC_Nob1"/>
    <property type="match status" value="1"/>
</dbReference>
<dbReference type="CDD" id="cd09871">
    <property type="entry name" value="PIN_MtVapC28-VapC30-like"/>
    <property type="match status" value="1"/>
</dbReference>
<comment type="caution">
    <text evidence="8">Lacks conserved residue(s) required for the propagation of feature annotation.</text>
</comment>
<dbReference type="PANTHER" id="PTHR33653:SF1">
    <property type="entry name" value="RIBONUCLEASE VAPC2"/>
    <property type="match status" value="1"/>
</dbReference>
<name>A0A2S6N137_RHOGL</name>
<keyword evidence="11" id="KW-1185">Reference proteome</keyword>
<dbReference type="OrthoDB" id="32625at2"/>
<dbReference type="InterPro" id="IPR029060">
    <property type="entry name" value="PIN-like_dom_sf"/>
</dbReference>
<dbReference type="GO" id="GO:0090729">
    <property type="term" value="F:toxin activity"/>
    <property type="evidence" value="ECO:0007669"/>
    <property type="project" value="UniProtKB-KW"/>
</dbReference>
<comment type="similarity">
    <text evidence="7 8">Belongs to the PINc/VapC protein family.</text>
</comment>
<dbReference type="GO" id="GO:0016787">
    <property type="term" value="F:hydrolase activity"/>
    <property type="evidence" value="ECO:0007669"/>
    <property type="project" value="UniProtKB-KW"/>
</dbReference>
<dbReference type="Gene3D" id="3.40.50.1010">
    <property type="entry name" value="5'-nuclease"/>
    <property type="match status" value="1"/>
</dbReference>
<evidence type="ECO:0000256" key="7">
    <source>
        <dbReference type="ARBA" id="ARBA00038093"/>
    </source>
</evidence>
<dbReference type="EC" id="3.1.-.-" evidence="8"/>
<keyword evidence="2 8" id="KW-1277">Toxin-antitoxin system</keyword>